<evidence type="ECO:0000313" key="6">
    <source>
        <dbReference type="Proteomes" id="UP000188276"/>
    </source>
</evidence>
<protein>
    <submittedName>
        <fullName evidence="5">DNA-binding transcriptional regulator GadX</fullName>
    </submittedName>
</protein>
<dbReference type="Gene3D" id="1.10.10.60">
    <property type="entry name" value="Homeodomain-like"/>
    <property type="match status" value="1"/>
</dbReference>
<dbReference type="Pfam" id="PF12833">
    <property type="entry name" value="HTH_18"/>
    <property type="match status" value="1"/>
</dbReference>
<dbReference type="GO" id="GO:0005829">
    <property type="term" value="C:cytosol"/>
    <property type="evidence" value="ECO:0007669"/>
    <property type="project" value="TreeGrafter"/>
</dbReference>
<dbReference type="PANTHER" id="PTHR47894">
    <property type="entry name" value="HTH-TYPE TRANSCRIPTIONAL REGULATOR GADX"/>
    <property type="match status" value="1"/>
</dbReference>
<keyword evidence="6" id="KW-1185">Reference proteome</keyword>
<dbReference type="SMART" id="SM00342">
    <property type="entry name" value="HTH_ARAC"/>
    <property type="match status" value="1"/>
</dbReference>
<dbReference type="AlphaFoldDB" id="A0A1R4LTD4"/>
<keyword evidence="2 5" id="KW-0238">DNA-binding</keyword>
<evidence type="ECO:0000256" key="3">
    <source>
        <dbReference type="ARBA" id="ARBA00023163"/>
    </source>
</evidence>
<dbReference type="OrthoDB" id="6506763at2"/>
<keyword evidence="1" id="KW-0805">Transcription regulation</keyword>
<sequence length="348" mass="40318">MMNSRYEKSVSNVLARNMIQQLSLHNIDIQTILKRCGISEYELNRPNGRLAERTHYQFMLETMKYNRYIYESSSIQSLFNSFPELIGLCMNQSSAVQAVESFIRYRMLIGNCDRCDLKVEGNRLKLTYIDDGPEELSTSALGNFIICRELLKVYLPKMSVQASLTHVGSLSRNIVNDCLETQCLLHQCENYLIIESPALQESNHNCNPQLNQLQKLHLEALCRQIDQQQTFAATVEELIESLLLQQNIENEHSVLQYVCSHLKMSRWTLNNKLRQDNQSFTDVLNRVRLKKACELLVETQKSIKEISELVYFSSQAVFSRFFRLHANMSPIQYRKKLANRSPSLSEVS</sequence>
<keyword evidence="3" id="KW-0804">Transcription</keyword>
<dbReference type="Proteomes" id="UP000188276">
    <property type="component" value="Unassembled WGS sequence"/>
</dbReference>
<dbReference type="SUPFAM" id="SSF46689">
    <property type="entry name" value="Homeodomain-like"/>
    <property type="match status" value="1"/>
</dbReference>
<dbReference type="RefSeq" id="WP_077337596.1">
    <property type="nucleotide sequence ID" value="NZ_FULE01000065.1"/>
</dbReference>
<dbReference type="InterPro" id="IPR018060">
    <property type="entry name" value="HTH_AraC"/>
</dbReference>
<feature type="domain" description="HTH araC/xylS-type" evidence="4">
    <location>
        <begin position="243"/>
        <end position="336"/>
    </location>
</feature>
<dbReference type="GO" id="GO:0003700">
    <property type="term" value="F:DNA-binding transcription factor activity"/>
    <property type="evidence" value="ECO:0007669"/>
    <property type="project" value="InterPro"/>
</dbReference>
<proteinExistence type="predicted"/>
<reference evidence="6" key="1">
    <citation type="submission" date="2017-02" db="EMBL/GenBank/DDBJ databases">
        <authorList>
            <person name="Rodrigo-Torres L."/>
            <person name="Arahal R.D."/>
            <person name="Lucena T."/>
        </authorList>
    </citation>
    <scope>NUCLEOTIDE SEQUENCE [LARGE SCALE GENOMIC DNA]</scope>
    <source>
        <strain evidence="6">CECT 7878</strain>
    </source>
</reference>
<dbReference type="GO" id="GO:0000976">
    <property type="term" value="F:transcription cis-regulatory region binding"/>
    <property type="evidence" value="ECO:0007669"/>
    <property type="project" value="TreeGrafter"/>
</dbReference>
<evidence type="ECO:0000256" key="2">
    <source>
        <dbReference type="ARBA" id="ARBA00023125"/>
    </source>
</evidence>
<gene>
    <name evidence="5" type="ORF">VR7878_03760</name>
</gene>
<dbReference type="InterPro" id="IPR009057">
    <property type="entry name" value="Homeodomain-like_sf"/>
</dbReference>
<evidence type="ECO:0000259" key="4">
    <source>
        <dbReference type="PROSITE" id="PS01124"/>
    </source>
</evidence>
<dbReference type="PANTHER" id="PTHR47894:SF4">
    <property type="entry name" value="HTH-TYPE TRANSCRIPTIONAL REGULATOR GADX"/>
    <property type="match status" value="1"/>
</dbReference>
<dbReference type="STRING" id="1123498.VR7878_03760"/>
<evidence type="ECO:0000313" key="5">
    <source>
        <dbReference type="EMBL" id="SJN59861.1"/>
    </source>
</evidence>
<dbReference type="EMBL" id="FULE01000065">
    <property type="protein sequence ID" value="SJN59861.1"/>
    <property type="molecule type" value="Genomic_DNA"/>
</dbReference>
<dbReference type="PROSITE" id="PS01124">
    <property type="entry name" value="HTH_ARAC_FAMILY_2"/>
    <property type="match status" value="1"/>
</dbReference>
<organism evidence="5 6">
    <name type="scientific">Vibrio ruber (strain DSM 16370 / JCM 11486 / BCRC 17186 / CECT 7878 / LMG 23124 / VR1)</name>
    <dbReference type="NCBI Taxonomy" id="1123498"/>
    <lineage>
        <taxon>Bacteria</taxon>
        <taxon>Pseudomonadati</taxon>
        <taxon>Pseudomonadota</taxon>
        <taxon>Gammaproteobacteria</taxon>
        <taxon>Vibrionales</taxon>
        <taxon>Vibrionaceae</taxon>
        <taxon>Vibrio</taxon>
    </lineage>
</organism>
<name>A0A1R4LTD4_VIBR1</name>
<accession>A0A1R4LTD4</accession>
<evidence type="ECO:0000256" key="1">
    <source>
        <dbReference type="ARBA" id="ARBA00023015"/>
    </source>
</evidence>